<evidence type="ECO:0000313" key="5">
    <source>
        <dbReference type="EMBL" id="KAF7357364.1"/>
    </source>
</evidence>
<dbReference type="GO" id="GO:0005524">
    <property type="term" value="F:ATP binding"/>
    <property type="evidence" value="ECO:0007669"/>
    <property type="project" value="UniProtKB-KW"/>
</dbReference>
<dbReference type="GO" id="GO:0035556">
    <property type="term" value="P:intracellular signal transduction"/>
    <property type="evidence" value="ECO:0007669"/>
    <property type="project" value="TreeGrafter"/>
</dbReference>
<feature type="compositionally biased region" description="Basic and acidic residues" evidence="3">
    <location>
        <begin position="564"/>
        <end position="577"/>
    </location>
</feature>
<keyword evidence="5" id="KW-0418">Kinase</keyword>
<dbReference type="Pfam" id="PF00069">
    <property type="entry name" value="Pkinase"/>
    <property type="match status" value="1"/>
</dbReference>
<keyword evidence="5" id="KW-0808">Transferase</keyword>
<dbReference type="Proteomes" id="UP000623467">
    <property type="component" value="Unassembled WGS sequence"/>
</dbReference>
<dbReference type="GO" id="GO:0004674">
    <property type="term" value="F:protein serine/threonine kinase activity"/>
    <property type="evidence" value="ECO:0007669"/>
    <property type="project" value="TreeGrafter"/>
</dbReference>
<reference evidence="5" key="1">
    <citation type="submission" date="2020-05" db="EMBL/GenBank/DDBJ databases">
        <title>Mycena genomes resolve the evolution of fungal bioluminescence.</title>
        <authorList>
            <person name="Tsai I.J."/>
        </authorList>
    </citation>
    <scope>NUCLEOTIDE SEQUENCE</scope>
    <source>
        <strain evidence="5">160909Yilan</strain>
    </source>
</reference>
<dbReference type="GO" id="GO:0005737">
    <property type="term" value="C:cytoplasm"/>
    <property type="evidence" value="ECO:0007669"/>
    <property type="project" value="TreeGrafter"/>
</dbReference>
<feature type="region of interest" description="Disordered" evidence="3">
    <location>
        <begin position="290"/>
        <end position="374"/>
    </location>
</feature>
<dbReference type="OrthoDB" id="4062651at2759"/>
<evidence type="ECO:0000313" key="6">
    <source>
        <dbReference type="Proteomes" id="UP000623467"/>
    </source>
</evidence>
<evidence type="ECO:0000256" key="2">
    <source>
        <dbReference type="ARBA" id="ARBA00022840"/>
    </source>
</evidence>
<feature type="compositionally biased region" description="Basic and acidic residues" evidence="3">
    <location>
        <begin position="514"/>
        <end position="540"/>
    </location>
</feature>
<protein>
    <submittedName>
        <fullName evidence="5">CAMK/CAMK-unique protein kinase</fullName>
    </submittedName>
</protein>
<evidence type="ECO:0000259" key="4">
    <source>
        <dbReference type="PROSITE" id="PS50011"/>
    </source>
</evidence>
<evidence type="ECO:0000256" key="1">
    <source>
        <dbReference type="ARBA" id="ARBA00022741"/>
    </source>
</evidence>
<dbReference type="PANTHER" id="PTHR24346:SF76">
    <property type="entry name" value="NON-SPECIFIC SERINE_THREONINE PROTEIN KINASE"/>
    <property type="match status" value="1"/>
</dbReference>
<dbReference type="InterPro" id="IPR000719">
    <property type="entry name" value="Prot_kinase_dom"/>
</dbReference>
<feature type="region of interest" description="Disordered" evidence="3">
    <location>
        <begin position="484"/>
        <end position="683"/>
    </location>
</feature>
<dbReference type="PANTHER" id="PTHR24346">
    <property type="entry name" value="MAP/MICROTUBULE AFFINITY-REGULATING KINASE"/>
    <property type="match status" value="1"/>
</dbReference>
<dbReference type="AlphaFoldDB" id="A0A8H6YFL1"/>
<dbReference type="InterPro" id="IPR011009">
    <property type="entry name" value="Kinase-like_dom_sf"/>
</dbReference>
<organism evidence="5 6">
    <name type="scientific">Mycena sanguinolenta</name>
    <dbReference type="NCBI Taxonomy" id="230812"/>
    <lineage>
        <taxon>Eukaryota</taxon>
        <taxon>Fungi</taxon>
        <taxon>Dikarya</taxon>
        <taxon>Basidiomycota</taxon>
        <taxon>Agaricomycotina</taxon>
        <taxon>Agaricomycetes</taxon>
        <taxon>Agaricomycetidae</taxon>
        <taxon>Agaricales</taxon>
        <taxon>Marasmiineae</taxon>
        <taxon>Mycenaceae</taxon>
        <taxon>Mycena</taxon>
    </lineage>
</organism>
<accession>A0A8H6YFL1</accession>
<dbReference type="EMBL" id="JACAZH010000010">
    <property type="protein sequence ID" value="KAF7357364.1"/>
    <property type="molecule type" value="Genomic_DNA"/>
</dbReference>
<feature type="compositionally biased region" description="Pro residues" evidence="3">
    <location>
        <begin position="591"/>
        <end position="603"/>
    </location>
</feature>
<dbReference type="SUPFAM" id="SSF56112">
    <property type="entry name" value="Protein kinase-like (PK-like)"/>
    <property type="match status" value="1"/>
</dbReference>
<keyword evidence="1" id="KW-0547">Nucleotide-binding</keyword>
<name>A0A8H6YFL1_9AGAR</name>
<feature type="domain" description="Protein kinase" evidence="4">
    <location>
        <begin position="141"/>
        <end position="482"/>
    </location>
</feature>
<dbReference type="InterPro" id="IPR008271">
    <property type="entry name" value="Ser/Thr_kinase_AS"/>
</dbReference>
<dbReference type="PROSITE" id="PS00108">
    <property type="entry name" value="PROTEIN_KINASE_ST"/>
    <property type="match status" value="1"/>
</dbReference>
<gene>
    <name evidence="5" type="ORF">MSAN_01332400</name>
</gene>
<dbReference type="Gene3D" id="1.10.510.10">
    <property type="entry name" value="Transferase(Phosphotransferase) domain 1"/>
    <property type="match status" value="2"/>
</dbReference>
<dbReference type="PROSITE" id="PS50011">
    <property type="entry name" value="PROTEIN_KINASE_DOM"/>
    <property type="match status" value="1"/>
</dbReference>
<keyword evidence="6" id="KW-1185">Reference proteome</keyword>
<keyword evidence="2" id="KW-0067">ATP-binding</keyword>
<feature type="compositionally biased region" description="Polar residues" evidence="3">
    <location>
        <begin position="545"/>
        <end position="558"/>
    </location>
</feature>
<dbReference type="SMART" id="SM00220">
    <property type="entry name" value="S_TKc"/>
    <property type="match status" value="1"/>
</dbReference>
<evidence type="ECO:0000256" key="3">
    <source>
        <dbReference type="SAM" id="MobiDB-lite"/>
    </source>
</evidence>
<proteinExistence type="predicted"/>
<comment type="caution">
    <text evidence="5">The sequence shown here is derived from an EMBL/GenBank/DDBJ whole genome shotgun (WGS) entry which is preliminary data.</text>
</comment>
<feature type="compositionally biased region" description="Acidic residues" evidence="3">
    <location>
        <begin position="642"/>
        <end position="652"/>
    </location>
</feature>
<sequence>MPSPATSASATPAAKLTAFSSSRIYPMCGRVRITSFADAERHGLRLDSELPSSLAFGCTRIQGTPTRFTDTSLPTAASMIVEPPCKMKTWGPAVRVLSASPIEDPGPLPSSPAALFLSSFLQSPPANAPEPDGEGQVVGGFTLGPIFAHGGFSTIRRATTSNGAVVAVKCVPKQRERGAARRIAHEEAIWTSLSHEHILPLFACIHSATIDFFVTQLCPAGSLFDIMRAGVPPREDAGRMFRQIVRGLRYLHTEKRLVHRDVKLENVLVDEAGVCRISDFGMARYIDEPAEASEEEQPERAGLSIPIPSGPGGVHRAVSLAVPRTSPNPFAQRDRSKTTTTTEEFQPGSLPYAAPELLGPPPLTSSTSMTGKTKAAALASKSSSAFVSHSKSAPPATTIAHNSNPAPAQDIWALGVLLYALLMGRLPFVDSFEPRLVLKILGGTYTLPTDVNRRTLAVLHGCLTARVSDRWPIERVDEAAWGIGDADTHVPSDSSGSDDADEEVHGRAHAAKHALPERENAHALDRGRPGAAARRAERSSSRAPYTTSRTNSHSQSLVRSKSRAAREESRSHTDSHSHSRSRTRKSEPEPQSEPKPTHPPPPSLLGLGFNALGIGLGFPSGKGPGNGERAGRKPRTAASTGEEADPEADAEAADGMGPSLLFAPENLNGDRGEGRRAGSTPPVAWRGGAGCLREWGGQFAIGPTRQQVKVKARSMLRYNPLLYSLPLSARLSVRYSLSWLPDLDFCLFATSLRSLYLSATYSSIHHHVLGYTVSLLLPLLLLHRLPCCLRVPTHDIPPPSFDPL</sequence>
<feature type="compositionally biased region" description="Gly residues" evidence="3">
    <location>
        <begin position="614"/>
        <end position="628"/>
    </location>
</feature>
<dbReference type="GO" id="GO:0000226">
    <property type="term" value="P:microtubule cytoskeleton organization"/>
    <property type="evidence" value="ECO:0007669"/>
    <property type="project" value="TreeGrafter"/>
</dbReference>